<sequence>CRAGCGSRRGVRRSASRGLRDPGPGAPIRWPGGGHVAIIAGRSPRAGRGG</sequence>
<evidence type="ECO:0000256" key="1">
    <source>
        <dbReference type="SAM" id="MobiDB-lite"/>
    </source>
</evidence>
<feature type="non-terminal residue" evidence="2">
    <location>
        <position position="1"/>
    </location>
</feature>
<proteinExistence type="predicted"/>
<feature type="region of interest" description="Disordered" evidence="1">
    <location>
        <begin position="1"/>
        <end position="50"/>
    </location>
</feature>
<organism evidence="2">
    <name type="scientific">uncultured Actinomycetospora sp</name>
    <dbReference type="NCBI Taxonomy" id="1135996"/>
    <lineage>
        <taxon>Bacteria</taxon>
        <taxon>Bacillati</taxon>
        <taxon>Actinomycetota</taxon>
        <taxon>Actinomycetes</taxon>
        <taxon>Pseudonocardiales</taxon>
        <taxon>Pseudonocardiaceae</taxon>
        <taxon>Actinomycetospora</taxon>
        <taxon>environmental samples</taxon>
    </lineage>
</organism>
<feature type="non-terminal residue" evidence="2">
    <location>
        <position position="50"/>
    </location>
</feature>
<name>A0A6J4JM36_9PSEU</name>
<reference evidence="2" key="1">
    <citation type="submission" date="2020-02" db="EMBL/GenBank/DDBJ databases">
        <authorList>
            <person name="Meier V. D."/>
        </authorList>
    </citation>
    <scope>NUCLEOTIDE SEQUENCE</scope>
    <source>
        <strain evidence="2">AVDCRST_MAG54</strain>
    </source>
</reference>
<accession>A0A6J4JM36</accession>
<dbReference type="AlphaFoldDB" id="A0A6J4JM36"/>
<gene>
    <name evidence="2" type="ORF">AVDCRST_MAG54-3699</name>
</gene>
<protein>
    <submittedName>
        <fullName evidence="2">Uncharacterized protein</fullName>
    </submittedName>
</protein>
<evidence type="ECO:0000313" key="2">
    <source>
        <dbReference type="EMBL" id="CAA9282178.1"/>
    </source>
</evidence>
<dbReference type="EMBL" id="CADCTH010000470">
    <property type="protein sequence ID" value="CAA9282178.1"/>
    <property type="molecule type" value="Genomic_DNA"/>
</dbReference>